<dbReference type="AlphaFoldDB" id="A0A8J3ELK6"/>
<dbReference type="InterPro" id="IPR014231">
    <property type="entry name" value="Spore_YpjB"/>
</dbReference>
<keyword evidence="1" id="KW-0472">Membrane</keyword>
<feature type="transmembrane region" description="Helical" evidence="1">
    <location>
        <begin position="233"/>
        <end position="252"/>
    </location>
</feature>
<name>A0A8J3ELK6_9BACL</name>
<dbReference type="EMBL" id="BMFV01000007">
    <property type="protein sequence ID" value="GGH78910.1"/>
    <property type="molecule type" value="Genomic_DNA"/>
</dbReference>
<reference evidence="2" key="2">
    <citation type="submission" date="2020-09" db="EMBL/GenBank/DDBJ databases">
        <authorList>
            <person name="Sun Q."/>
            <person name="Zhou Y."/>
        </authorList>
    </citation>
    <scope>NUCLEOTIDE SEQUENCE</scope>
    <source>
        <strain evidence="2">CGMCC 1.12777</strain>
    </source>
</reference>
<proteinExistence type="predicted"/>
<dbReference type="RefSeq" id="WP_188496595.1">
    <property type="nucleotide sequence ID" value="NZ_BMFV01000007.1"/>
</dbReference>
<organism evidence="2 3">
    <name type="scientific">Pullulanibacillus pueri</name>
    <dbReference type="NCBI Taxonomy" id="1437324"/>
    <lineage>
        <taxon>Bacteria</taxon>
        <taxon>Bacillati</taxon>
        <taxon>Bacillota</taxon>
        <taxon>Bacilli</taxon>
        <taxon>Bacillales</taxon>
        <taxon>Sporolactobacillaceae</taxon>
        <taxon>Pullulanibacillus</taxon>
    </lineage>
</organism>
<keyword evidence="3" id="KW-1185">Reference proteome</keyword>
<protein>
    <submittedName>
        <fullName evidence="2">Sporulation protein YpjB</fullName>
    </submittedName>
</protein>
<reference evidence="2" key="1">
    <citation type="journal article" date="2014" name="Int. J. Syst. Evol. Microbiol.">
        <title>Complete genome sequence of Corynebacterium casei LMG S-19264T (=DSM 44701T), isolated from a smear-ripened cheese.</title>
        <authorList>
            <consortium name="US DOE Joint Genome Institute (JGI-PGF)"/>
            <person name="Walter F."/>
            <person name="Albersmeier A."/>
            <person name="Kalinowski J."/>
            <person name="Ruckert C."/>
        </authorList>
    </citation>
    <scope>NUCLEOTIDE SEQUENCE</scope>
    <source>
        <strain evidence="2">CGMCC 1.12777</strain>
    </source>
</reference>
<evidence type="ECO:0000313" key="2">
    <source>
        <dbReference type="EMBL" id="GGH78910.1"/>
    </source>
</evidence>
<comment type="caution">
    <text evidence="2">The sequence shown here is derived from an EMBL/GenBank/DDBJ whole genome shotgun (WGS) entry which is preliminary data.</text>
</comment>
<accession>A0A8J3ELK6</accession>
<evidence type="ECO:0000313" key="3">
    <source>
        <dbReference type="Proteomes" id="UP000656813"/>
    </source>
</evidence>
<dbReference type="Proteomes" id="UP000656813">
    <property type="component" value="Unassembled WGS sequence"/>
</dbReference>
<dbReference type="Pfam" id="PF09577">
    <property type="entry name" value="Spore_YpjB"/>
    <property type="match status" value="1"/>
</dbReference>
<evidence type="ECO:0000256" key="1">
    <source>
        <dbReference type="SAM" id="Phobius"/>
    </source>
</evidence>
<keyword evidence="1" id="KW-1133">Transmembrane helix</keyword>
<keyword evidence="1" id="KW-0812">Transmembrane</keyword>
<gene>
    <name evidence="2" type="ORF">GCM10007096_13050</name>
</gene>
<sequence length="265" mass="30097">MKKIWVILIICILLLTLGLGNTVHGKEQVPQSLDSLVPLSNKIYEFINDQEYNAAKESLKQFEKKLNTLTNNEQASLDPTVIRTVTTSEEQLKIMLGVDEKNNQELHQAALELRLVIDALGSDGEPLWKSLKKPLFSAFNKVKQDAANKNDQSYQYDLNQFVDLYQTIYPALVVDISPMKLGQIDQAVTKLVEARTTTTQDVKKNKKQLQEVSKDLNRLFDSKLTTIVLTGPMLWAIVLGSVVVITLFYVIWRKYRGKQLGRAYP</sequence>